<evidence type="ECO:0000313" key="2">
    <source>
        <dbReference type="EMBL" id="PLC55021.1"/>
    </source>
</evidence>
<protein>
    <recommendedName>
        <fullName evidence="4">Lipoprotein</fullName>
    </recommendedName>
</protein>
<evidence type="ECO:0000256" key="1">
    <source>
        <dbReference type="SAM" id="MobiDB-lite"/>
    </source>
</evidence>
<gene>
    <name evidence="2" type="ORF">CR155_06100</name>
</gene>
<reference evidence="2 3" key="1">
    <citation type="submission" date="2017-10" db="EMBL/GenBank/DDBJ databases">
        <title>Two draft genome sequences of Pusillimonas sp. strains isolated from a nitrate- and radionuclide-contaminated groundwater in Russia.</title>
        <authorList>
            <person name="Grouzdev D.S."/>
            <person name="Tourova T.P."/>
            <person name="Goeva M.A."/>
            <person name="Babich T.L."/>
            <person name="Sokolova D.S."/>
            <person name="Abdullin R."/>
            <person name="Poltaraus A.B."/>
            <person name="Toshchakov S.V."/>
            <person name="Nazina T.N."/>
        </authorList>
    </citation>
    <scope>NUCLEOTIDE SEQUENCE [LARGE SCALE GENOMIC DNA]</scope>
    <source>
        <strain evidence="2 3">JR1/69-2-13</strain>
    </source>
</reference>
<dbReference type="AlphaFoldDB" id="A0A2N4UJ30"/>
<comment type="caution">
    <text evidence="2">The sequence shown here is derived from an EMBL/GenBank/DDBJ whole genome shotgun (WGS) entry which is preliminary data.</text>
</comment>
<name>A0A2N4UJ30_9BURK</name>
<dbReference type="PROSITE" id="PS51257">
    <property type="entry name" value="PROKAR_LIPOPROTEIN"/>
    <property type="match status" value="1"/>
</dbReference>
<dbReference type="EMBL" id="PDNV01000003">
    <property type="protein sequence ID" value="PLC55021.1"/>
    <property type="molecule type" value="Genomic_DNA"/>
</dbReference>
<feature type="region of interest" description="Disordered" evidence="1">
    <location>
        <begin position="52"/>
        <end position="71"/>
    </location>
</feature>
<accession>A0A2N4UJ30</accession>
<keyword evidence="3" id="KW-1185">Reference proteome</keyword>
<evidence type="ECO:0000313" key="3">
    <source>
        <dbReference type="Proteomes" id="UP000234328"/>
    </source>
</evidence>
<organism evidence="2 3">
    <name type="scientific">Pollutimonas nitritireducens</name>
    <dbReference type="NCBI Taxonomy" id="2045209"/>
    <lineage>
        <taxon>Bacteria</taxon>
        <taxon>Pseudomonadati</taxon>
        <taxon>Pseudomonadota</taxon>
        <taxon>Betaproteobacteria</taxon>
        <taxon>Burkholderiales</taxon>
        <taxon>Alcaligenaceae</taxon>
        <taxon>Pollutimonas</taxon>
    </lineage>
</organism>
<dbReference type="Proteomes" id="UP000234328">
    <property type="component" value="Unassembled WGS sequence"/>
</dbReference>
<proteinExistence type="predicted"/>
<sequence length="71" mass="7870">MKIFPMMLAVALLVGCSVRTPGASVSIGTGWGYDDGYYRGDRYHGDYYERDRHPHDAGNFCPPGQAKKGRC</sequence>
<evidence type="ECO:0008006" key="4">
    <source>
        <dbReference type="Google" id="ProtNLM"/>
    </source>
</evidence>